<feature type="coiled-coil region" evidence="3">
    <location>
        <begin position="73"/>
        <end position="100"/>
    </location>
</feature>
<protein>
    <submittedName>
        <fullName evidence="6">Flagella protein</fullName>
    </submittedName>
</protein>
<name>A0A4V5ZPN6_9EURY</name>
<keyword evidence="6" id="KW-0966">Cell projection</keyword>
<feature type="compositionally biased region" description="Acidic residues" evidence="4">
    <location>
        <begin position="9"/>
        <end position="66"/>
    </location>
</feature>
<comment type="subcellular location">
    <subcellularLocation>
        <location evidence="1">Archaeal flagellum</location>
    </subcellularLocation>
</comment>
<dbReference type="Pfam" id="PF04659">
    <property type="entry name" value="Arch_fla_DE"/>
    <property type="match status" value="1"/>
</dbReference>
<keyword evidence="2" id="KW-0974">Archaeal flagellum</keyword>
<evidence type="ECO:0000259" key="5">
    <source>
        <dbReference type="Pfam" id="PF04659"/>
    </source>
</evidence>
<dbReference type="GO" id="GO:0097588">
    <property type="term" value="P:archaeal or bacterial-type flagellum-dependent cell motility"/>
    <property type="evidence" value="ECO:0007669"/>
    <property type="project" value="InterPro"/>
</dbReference>
<dbReference type="AlphaFoldDB" id="A0A4V5ZPN6"/>
<feature type="region of interest" description="Disordered" evidence="4">
    <location>
        <begin position="132"/>
        <end position="336"/>
    </location>
</feature>
<feature type="region of interest" description="Disordered" evidence="4">
    <location>
        <begin position="1"/>
        <end position="72"/>
    </location>
</feature>
<evidence type="ECO:0000256" key="2">
    <source>
        <dbReference type="ARBA" id="ARBA00022440"/>
    </source>
</evidence>
<dbReference type="Proteomes" id="UP000308037">
    <property type="component" value="Unassembled WGS sequence"/>
</dbReference>
<feature type="compositionally biased region" description="Gly residues" evidence="4">
    <location>
        <begin position="140"/>
        <end position="153"/>
    </location>
</feature>
<keyword evidence="7" id="KW-1185">Reference proteome</keyword>
<feature type="compositionally biased region" description="Acidic residues" evidence="4">
    <location>
        <begin position="289"/>
        <end position="323"/>
    </location>
</feature>
<feature type="compositionally biased region" description="Basic and acidic residues" evidence="4">
    <location>
        <begin position="456"/>
        <end position="517"/>
    </location>
</feature>
<dbReference type="Pfam" id="PF05377">
    <property type="entry name" value="FlaC_arch"/>
    <property type="match status" value="1"/>
</dbReference>
<feature type="region of interest" description="Disordered" evidence="4">
    <location>
        <begin position="438"/>
        <end position="517"/>
    </location>
</feature>
<evidence type="ECO:0000313" key="6">
    <source>
        <dbReference type="EMBL" id="TKR28303.1"/>
    </source>
</evidence>
<feature type="compositionally biased region" description="Acidic residues" evidence="4">
    <location>
        <begin position="172"/>
        <end position="227"/>
    </location>
</feature>
<gene>
    <name evidence="6" type="ORF">DM868_04345</name>
</gene>
<proteinExistence type="predicted"/>
<evidence type="ECO:0000256" key="3">
    <source>
        <dbReference type="SAM" id="Coils"/>
    </source>
</evidence>
<keyword evidence="6" id="KW-0969">Cilium</keyword>
<organism evidence="6 7">
    <name type="scientific">Natronomonas salsuginis</name>
    <dbReference type="NCBI Taxonomy" id="2217661"/>
    <lineage>
        <taxon>Archaea</taxon>
        <taxon>Methanobacteriati</taxon>
        <taxon>Methanobacteriota</taxon>
        <taxon>Stenosarchaea group</taxon>
        <taxon>Halobacteria</taxon>
        <taxon>Halobacteriales</taxon>
        <taxon>Natronomonadaceae</taxon>
        <taxon>Natronomonas</taxon>
    </lineage>
</organism>
<dbReference type="InterPro" id="IPR052494">
    <property type="entry name" value="Flagella_assembly_related"/>
</dbReference>
<keyword evidence="3" id="KW-0175">Coiled coil</keyword>
<keyword evidence="6" id="KW-0282">Flagellum</keyword>
<dbReference type="InterPro" id="IPR009205">
    <property type="entry name" value="FlaC_arc"/>
</dbReference>
<accession>A0A4V5ZPN6</accession>
<dbReference type="InterPro" id="IPR006752">
    <property type="entry name" value="Arch_fla_DE"/>
</dbReference>
<evidence type="ECO:0000256" key="4">
    <source>
        <dbReference type="SAM" id="MobiDB-lite"/>
    </source>
</evidence>
<dbReference type="RefSeq" id="WP_137275605.1">
    <property type="nucleotide sequence ID" value="NZ_QKNX01000001.1"/>
</dbReference>
<feature type="domain" description="Archaeal flagella protein FlaD/E" evidence="5">
    <location>
        <begin position="336"/>
        <end position="427"/>
    </location>
</feature>
<feature type="compositionally biased region" description="Acidic residues" evidence="4">
    <location>
        <begin position="241"/>
        <end position="274"/>
    </location>
</feature>
<comment type="caution">
    <text evidence="6">The sequence shown here is derived from an EMBL/GenBank/DDBJ whole genome shotgun (WGS) entry which is preliminary data.</text>
</comment>
<sequence>MIDNLLGGGDDDDDPGESDVDDMDGGLFDDGDDLMGDGDDLMGDGDDLMGDDDELMGDDMGFDDMDGGGAATSAEVDNRIDELENEVASLSSTVNTVKSENEQISESVGNVEENVRKLLEVYEMVTRGVNPFIDESDMGDGFGSGTIGDGSMGLFGDDEEESEIDSSVADASADEFFDEDFEDGEEDDFDDFDDFDDDGGFDDELEDDFDGDFEDDFDEEFEDDESEDGGKSFEELKAEYDSGEAEWDDEAATDADELDDTETDDPEIGEDNSDFDTSASDPDPNLDDRNDEGDIDATDNDEGDIDATDDDEGGIDAIDDEADSSTVGTDSPIDGGKPYLEALPSGYAADIVVMDWLEFLVEEAGVDGAARTIAYYETIEWIDTVAADALQTFLNGFGGGVEAAPDPQSSLTVEHHNASLRYISRIANPDMGMVAFDERTDRGGPHARSGMGRSGRYAERSFDPSGREPANREVESDGGREIDGSDDPRIMRHCPPDRSEHDERNAGGFDWRDDNVE</sequence>
<evidence type="ECO:0000313" key="7">
    <source>
        <dbReference type="Proteomes" id="UP000308037"/>
    </source>
</evidence>
<dbReference type="PANTHER" id="PTHR40698:SF1">
    <property type="entry name" value="FLAGELLA-RELATED PROTEIN D-RELATED"/>
    <property type="match status" value="1"/>
</dbReference>
<dbReference type="OrthoDB" id="308199at2157"/>
<evidence type="ECO:0000256" key="1">
    <source>
        <dbReference type="ARBA" id="ARBA00004618"/>
    </source>
</evidence>
<dbReference type="PANTHER" id="PTHR40698">
    <property type="entry name" value="FLAGELLA-RELATED PROTEIN E-RELATED-RELATED"/>
    <property type="match status" value="1"/>
</dbReference>
<dbReference type="EMBL" id="QKNX01000001">
    <property type="protein sequence ID" value="TKR28303.1"/>
    <property type="molecule type" value="Genomic_DNA"/>
</dbReference>
<feature type="compositionally biased region" description="Basic and acidic residues" evidence="4">
    <location>
        <begin position="228"/>
        <end position="240"/>
    </location>
</feature>
<reference evidence="6 7" key="1">
    <citation type="submission" date="2019-04" db="EMBL/GenBank/DDBJ databases">
        <title>Natronomonas sp. F20-122 a newhaloarchaeon isolated from a saline saltern of Isla Bacuta, Huelva, Spain.</title>
        <authorList>
            <person name="Duran-Viseras A."/>
            <person name="Sanchez-Porro C."/>
            <person name="Ventosa A."/>
        </authorList>
    </citation>
    <scope>NUCLEOTIDE SEQUENCE [LARGE SCALE GENOMIC DNA]</scope>
    <source>
        <strain evidence="6 7">F20-122</strain>
    </source>
</reference>
<dbReference type="GO" id="GO:0097589">
    <property type="term" value="C:archaeal-type flagellum"/>
    <property type="evidence" value="ECO:0007669"/>
    <property type="project" value="UniProtKB-SubCell"/>
</dbReference>